<dbReference type="Gene3D" id="3.30.160.60">
    <property type="entry name" value="Classic Zinc Finger"/>
    <property type="match status" value="2"/>
</dbReference>
<dbReference type="OrthoDB" id="7554679at2759"/>
<dbReference type="AlphaFoldDB" id="E2BJC6"/>
<evidence type="ECO:0000313" key="10">
    <source>
        <dbReference type="EMBL" id="EFN84276.1"/>
    </source>
</evidence>
<dbReference type="PANTHER" id="PTHR24394:SF44">
    <property type="entry name" value="ZINC FINGER PROTEIN 271-LIKE"/>
    <property type="match status" value="1"/>
</dbReference>
<feature type="region of interest" description="Disordered" evidence="8">
    <location>
        <begin position="1"/>
        <end position="21"/>
    </location>
</feature>
<evidence type="ECO:0000256" key="6">
    <source>
        <dbReference type="ARBA" id="ARBA00023242"/>
    </source>
</evidence>
<feature type="region of interest" description="Disordered" evidence="8">
    <location>
        <begin position="41"/>
        <end position="67"/>
    </location>
</feature>
<dbReference type="Proteomes" id="UP000008237">
    <property type="component" value="Unassembled WGS sequence"/>
</dbReference>
<feature type="compositionally biased region" description="Low complexity" evidence="8">
    <location>
        <begin position="8"/>
        <end position="19"/>
    </location>
</feature>
<dbReference type="Pfam" id="PF00096">
    <property type="entry name" value="zf-C2H2"/>
    <property type="match status" value="2"/>
</dbReference>
<dbReference type="PANTHER" id="PTHR24394">
    <property type="entry name" value="ZINC FINGER PROTEIN"/>
    <property type="match status" value="1"/>
</dbReference>
<sequence>MGVRQTISLAAEASSPSPSGEVDPIDANCFCAPQEMHKANVDSDTTSNNQNALSYSMTSSSGSNGSSSHKAFVCLRCGKSYAWRVSLYRHLREECGRYSPKKLLKRQDNLPKLFPCHQCDKSYKNKGSLKRHLQVECYKEPKFICDICHRGFKQKDNFKRHAFTIHGISFMNVRPPRESRIAMIRPKPHRPQ</sequence>
<accession>E2BJC6</accession>
<evidence type="ECO:0000256" key="7">
    <source>
        <dbReference type="PROSITE-ProRule" id="PRU00042"/>
    </source>
</evidence>
<proteinExistence type="predicted"/>
<evidence type="ECO:0000256" key="3">
    <source>
        <dbReference type="ARBA" id="ARBA00022737"/>
    </source>
</evidence>
<evidence type="ECO:0000256" key="8">
    <source>
        <dbReference type="SAM" id="MobiDB-lite"/>
    </source>
</evidence>
<organism evidence="11">
    <name type="scientific">Harpegnathos saltator</name>
    <name type="common">Jerdon's jumping ant</name>
    <dbReference type="NCBI Taxonomy" id="610380"/>
    <lineage>
        <taxon>Eukaryota</taxon>
        <taxon>Metazoa</taxon>
        <taxon>Ecdysozoa</taxon>
        <taxon>Arthropoda</taxon>
        <taxon>Hexapoda</taxon>
        <taxon>Insecta</taxon>
        <taxon>Pterygota</taxon>
        <taxon>Neoptera</taxon>
        <taxon>Endopterygota</taxon>
        <taxon>Hymenoptera</taxon>
        <taxon>Apocrita</taxon>
        <taxon>Aculeata</taxon>
        <taxon>Formicoidea</taxon>
        <taxon>Formicidae</taxon>
        <taxon>Ponerinae</taxon>
        <taxon>Ponerini</taxon>
        <taxon>Harpegnathos</taxon>
    </lineage>
</organism>
<dbReference type="InterPro" id="IPR013087">
    <property type="entry name" value="Znf_C2H2_type"/>
</dbReference>
<dbReference type="PROSITE" id="PS00028">
    <property type="entry name" value="ZINC_FINGER_C2H2_1"/>
    <property type="match status" value="1"/>
</dbReference>
<keyword evidence="3" id="KW-0677">Repeat</keyword>
<dbReference type="SUPFAM" id="SSF57667">
    <property type="entry name" value="beta-beta-alpha zinc fingers"/>
    <property type="match status" value="1"/>
</dbReference>
<keyword evidence="11" id="KW-1185">Reference proteome</keyword>
<evidence type="ECO:0000256" key="4">
    <source>
        <dbReference type="ARBA" id="ARBA00022771"/>
    </source>
</evidence>
<feature type="compositionally biased region" description="Polar residues" evidence="8">
    <location>
        <begin position="42"/>
        <end position="53"/>
    </location>
</feature>
<keyword evidence="6" id="KW-0539">Nucleus</keyword>
<feature type="domain" description="C2H2-type" evidence="9">
    <location>
        <begin position="143"/>
        <end position="166"/>
    </location>
</feature>
<evidence type="ECO:0000256" key="1">
    <source>
        <dbReference type="ARBA" id="ARBA00004123"/>
    </source>
</evidence>
<feature type="domain" description="C2H2-type" evidence="9">
    <location>
        <begin position="72"/>
        <end position="99"/>
    </location>
</feature>
<dbReference type="GO" id="GO:0005634">
    <property type="term" value="C:nucleus"/>
    <property type="evidence" value="ECO:0007669"/>
    <property type="project" value="UniProtKB-SubCell"/>
</dbReference>
<dbReference type="GO" id="GO:0000981">
    <property type="term" value="F:DNA-binding transcription factor activity, RNA polymerase II-specific"/>
    <property type="evidence" value="ECO:0007669"/>
    <property type="project" value="TreeGrafter"/>
</dbReference>
<gene>
    <name evidence="10" type="ORF">EAI_10065</name>
</gene>
<protein>
    <submittedName>
        <fullName evidence="10">Zinc finger and BTB domain-containing protein 17</fullName>
    </submittedName>
</protein>
<feature type="compositionally biased region" description="Low complexity" evidence="8">
    <location>
        <begin position="54"/>
        <end position="67"/>
    </location>
</feature>
<dbReference type="GO" id="GO:0008270">
    <property type="term" value="F:zinc ion binding"/>
    <property type="evidence" value="ECO:0007669"/>
    <property type="project" value="UniProtKB-KW"/>
</dbReference>
<evidence type="ECO:0000259" key="9">
    <source>
        <dbReference type="PROSITE" id="PS50157"/>
    </source>
</evidence>
<comment type="subcellular location">
    <subcellularLocation>
        <location evidence="1">Nucleus</location>
    </subcellularLocation>
</comment>
<dbReference type="PROSITE" id="PS50157">
    <property type="entry name" value="ZINC_FINGER_C2H2_2"/>
    <property type="match status" value="3"/>
</dbReference>
<dbReference type="EMBL" id="GL448558">
    <property type="protein sequence ID" value="EFN84276.1"/>
    <property type="molecule type" value="Genomic_DNA"/>
</dbReference>
<dbReference type="InParanoid" id="E2BJC6"/>
<name>E2BJC6_HARSA</name>
<reference evidence="10 11" key="1">
    <citation type="journal article" date="2010" name="Science">
        <title>Genomic comparison of the ants Camponotus floridanus and Harpegnathos saltator.</title>
        <authorList>
            <person name="Bonasio R."/>
            <person name="Zhang G."/>
            <person name="Ye C."/>
            <person name="Mutti N.S."/>
            <person name="Fang X."/>
            <person name="Qin N."/>
            <person name="Donahue G."/>
            <person name="Yang P."/>
            <person name="Li Q."/>
            <person name="Li C."/>
            <person name="Zhang P."/>
            <person name="Huang Z."/>
            <person name="Berger S.L."/>
            <person name="Reinberg D."/>
            <person name="Wang J."/>
            <person name="Liebig J."/>
        </authorList>
    </citation>
    <scope>NUCLEOTIDE SEQUENCE [LARGE SCALE GENOMIC DNA]</scope>
    <source>
        <strain evidence="10 11">R22 G/1</strain>
    </source>
</reference>
<keyword evidence="5" id="KW-0862">Zinc</keyword>
<keyword evidence="4 7" id="KW-0863">Zinc-finger</keyword>
<dbReference type="FunFam" id="3.30.160.60:FF:000100">
    <property type="entry name" value="Zinc finger 45-like"/>
    <property type="match status" value="1"/>
</dbReference>
<keyword evidence="2" id="KW-0479">Metal-binding</keyword>
<dbReference type="SMART" id="SM00355">
    <property type="entry name" value="ZnF_C2H2"/>
    <property type="match status" value="3"/>
</dbReference>
<evidence type="ECO:0000256" key="5">
    <source>
        <dbReference type="ARBA" id="ARBA00022833"/>
    </source>
</evidence>
<evidence type="ECO:0000256" key="2">
    <source>
        <dbReference type="ARBA" id="ARBA00022723"/>
    </source>
</evidence>
<evidence type="ECO:0000313" key="11">
    <source>
        <dbReference type="Proteomes" id="UP000008237"/>
    </source>
</evidence>
<dbReference type="InterPro" id="IPR036236">
    <property type="entry name" value="Znf_C2H2_sf"/>
</dbReference>
<feature type="domain" description="C2H2-type" evidence="9">
    <location>
        <begin position="114"/>
        <end position="141"/>
    </location>
</feature>